<dbReference type="CDD" id="cd00200">
    <property type="entry name" value="WD40"/>
    <property type="match status" value="1"/>
</dbReference>
<keyword evidence="2" id="KW-0677">Repeat</keyword>
<evidence type="ECO:0000313" key="5">
    <source>
        <dbReference type="EMBL" id="CCO34971.1"/>
    </source>
</evidence>
<reference evidence="5 6" key="1">
    <citation type="journal article" date="2013" name="J. Biotechnol.">
        <title>Establishment and interpretation of the genome sequence of the phytopathogenic fungus Rhizoctonia solani AG1-IB isolate 7/3/14.</title>
        <authorList>
            <person name="Wibberg D.W."/>
            <person name="Jelonek L.J."/>
            <person name="Rupp O.R."/>
            <person name="Hennig M.H."/>
            <person name="Eikmeyer F.E."/>
            <person name="Goesmann A.G."/>
            <person name="Hartmann A.H."/>
            <person name="Borriss R.B."/>
            <person name="Grosch R.G."/>
            <person name="Puehler A.P."/>
            <person name="Schlueter A.S."/>
        </authorList>
    </citation>
    <scope>NUCLEOTIDE SEQUENCE [LARGE SCALE GENOMIC DNA]</scope>
    <source>
        <strain evidence="6">AG1-IB / isolate 7/3/14</strain>
    </source>
</reference>
<dbReference type="Proteomes" id="UP000012065">
    <property type="component" value="Unassembled WGS sequence"/>
</dbReference>
<comment type="caution">
    <text evidence="5">The sequence shown here is derived from an EMBL/GenBank/DDBJ whole genome shotgun (WGS) entry which is preliminary data.</text>
</comment>
<dbReference type="PROSITE" id="PS50294">
    <property type="entry name" value="WD_REPEATS_REGION"/>
    <property type="match status" value="3"/>
</dbReference>
<accession>M5C6D3</accession>
<gene>
    <name evidence="5" type="ORF">BN14_09082</name>
</gene>
<dbReference type="Gene3D" id="2.130.10.10">
    <property type="entry name" value="YVTN repeat-like/Quinoprotein amine dehydrogenase"/>
    <property type="match status" value="3"/>
</dbReference>
<feature type="compositionally biased region" description="Polar residues" evidence="4">
    <location>
        <begin position="8"/>
        <end position="20"/>
    </location>
</feature>
<dbReference type="InterPro" id="IPR036322">
    <property type="entry name" value="WD40_repeat_dom_sf"/>
</dbReference>
<dbReference type="SUPFAM" id="SSF50978">
    <property type="entry name" value="WD40 repeat-like"/>
    <property type="match status" value="1"/>
</dbReference>
<evidence type="ECO:0000256" key="1">
    <source>
        <dbReference type="ARBA" id="ARBA00022574"/>
    </source>
</evidence>
<feature type="region of interest" description="Disordered" evidence="4">
    <location>
        <begin position="1"/>
        <end position="20"/>
    </location>
</feature>
<feature type="repeat" description="WD" evidence="3">
    <location>
        <begin position="1"/>
        <end position="42"/>
    </location>
</feature>
<evidence type="ECO:0000256" key="4">
    <source>
        <dbReference type="SAM" id="MobiDB-lite"/>
    </source>
</evidence>
<dbReference type="InterPro" id="IPR001680">
    <property type="entry name" value="WD40_rpt"/>
</dbReference>
<dbReference type="AlphaFoldDB" id="M5C6D3"/>
<sequence length="318" mass="34651">MRGHEESVTSVDYSPSDQYITSGSNDNSLRIWDASTGKDIHGPMNAHSNWVSCVRFSPDSSVVVSGSYDRTVRIWDVATGQHVMQLLEGDEYILSVGFSPDGHKVVCGSYGQTKVVDRHTGNAVIEPITGHSGYIYSAEFSPDGKRLVSGSDDKTVRIWDAQTGKQLVVCGDNDASHSDFVFSVGFSLNDLFVASGSRDRTFSPDGSHVASCSDDGAIRFWDVSSCEASLQGDVEPRADEIMTPGSSPNHDYNCDWWWVDEDGWVVGSHGRRLAWVPSELRASLKLPPTSSLITANGHYELVAKGAKVGESWADCYRA</sequence>
<organism evidence="5 6">
    <name type="scientific">Thanatephorus cucumeris (strain AG1-IB / isolate 7/3/14)</name>
    <name type="common">Lettuce bottom rot fungus</name>
    <name type="synonym">Rhizoctonia solani</name>
    <dbReference type="NCBI Taxonomy" id="1108050"/>
    <lineage>
        <taxon>Eukaryota</taxon>
        <taxon>Fungi</taxon>
        <taxon>Dikarya</taxon>
        <taxon>Basidiomycota</taxon>
        <taxon>Agaricomycotina</taxon>
        <taxon>Agaricomycetes</taxon>
        <taxon>Cantharellales</taxon>
        <taxon>Ceratobasidiaceae</taxon>
        <taxon>Rhizoctonia</taxon>
        <taxon>Rhizoctonia solani AG-1</taxon>
    </lineage>
</organism>
<dbReference type="PROSITE" id="PS50082">
    <property type="entry name" value="WD_REPEATS_2"/>
    <property type="match status" value="4"/>
</dbReference>
<dbReference type="InterPro" id="IPR020472">
    <property type="entry name" value="WD40_PAC1"/>
</dbReference>
<dbReference type="Pfam" id="PF00400">
    <property type="entry name" value="WD40"/>
    <property type="match status" value="6"/>
</dbReference>
<evidence type="ECO:0000256" key="3">
    <source>
        <dbReference type="PROSITE-ProRule" id="PRU00221"/>
    </source>
</evidence>
<evidence type="ECO:0000313" key="6">
    <source>
        <dbReference type="Proteomes" id="UP000012065"/>
    </source>
</evidence>
<proteinExistence type="predicted"/>
<protein>
    <submittedName>
        <fullName evidence="5">Vegetative incompatibility protein HET-E-1</fullName>
    </submittedName>
</protein>
<dbReference type="PANTHER" id="PTHR19848">
    <property type="entry name" value="WD40 REPEAT PROTEIN"/>
    <property type="match status" value="1"/>
</dbReference>
<dbReference type="PANTHER" id="PTHR19848:SF8">
    <property type="entry name" value="F-BOX AND WD REPEAT DOMAIN CONTAINING 7"/>
    <property type="match status" value="1"/>
</dbReference>
<dbReference type="InterPro" id="IPR019775">
    <property type="entry name" value="WD40_repeat_CS"/>
</dbReference>
<dbReference type="SMART" id="SM00320">
    <property type="entry name" value="WD40"/>
    <property type="match status" value="5"/>
</dbReference>
<dbReference type="EMBL" id="CAOJ01013908">
    <property type="protein sequence ID" value="CCO34971.1"/>
    <property type="molecule type" value="Genomic_DNA"/>
</dbReference>
<dbReference type="InterPro" id="IPR015943">
    <property type="entry name" value="WD40/YVTN_repeat-like_dom_sf"/>
</dbReference>
<evidence type="ECO:0000256" key="2">
    <source>
        <dbReference type="ARBA" id="ARBA00022737"/>
    </source>
</evidence>
<name>M5C6D3_THACB</name>
<dbReference type="PRINTS" id="PR00320">
    <property type="entry name" value="GPROTEINBRPT"/>
</dbReference>
<keyword evidence="1 3" id="KW-0853">WD repeat</keyword>
<feature type="repeat" description="WD" evidence="3">
    <location>
        <begin position="128"/>
        <end position="169"/>
    </location>
</feature>
<dbReference type="PROSITE" id="PS00678">
    <property type="entry name" value="WD_REPEATS_1"/>
    <property type="match status" value="4"/>
</dbReference>
<feature type="repeat" description="WD" evidence="3">
    <location>
        <begin position="44"/>
        <end position="85"/>
    </location>
</feature>
<dbReference type="HOGENOM" id="CLU_000288_57_32_1"/>
<feature type="repeat" description="WD" evidence="3">
    <location>
        <begin position="202"/>
        <end position="231"/>
    </location>
</feature>